<dbReference type="Gene3D" id="3.40.1710.10">
    <property type="entry name" value="abc type-2 transporter like domain"/>
    <property type="match status" value="1"/>
</dbReference>
<feature type="transmembrane region" description="Helical" evidence="5">
    <location>
        <begin position="234"/>
        <end position="257"/>
    </location>
</feature>
<evidence type="ECO:0000256" key="1">
    <source>
        <dbReference type="ARBA" id="ARBA00004141"/>
    </source>
</evidence>
<dbReference type="PANTHER" id="PTHR43471:SF3">
    <property type="entry name" value="ABC TRANSPORTER PERMEASE PROTEIN NATB"/>
    <property type="match status" value="1"/>
</dbReference>
<evidence type="ECO:0000256" key="2">
    <source>
        <dbReference type="ARBA" id="ARBA00022692"/>
    </source>
</evidence>
<comment type="caution">
    <text evidence="7">The sequence shown here is derived from an EMBL/GenBank/DDBJ whole genome shotgun (WGS) entry which is preliminary data.</text>
</comment>
<evidence type="ECO:0000256" key="3">
    <source>
        <dbReference type="ARBA" id="ARBA00022989"/>
    </source>
</evidence>
<dbReference type="RefSeq" id="WP_154494862.1">
    <property type="nucleotide sequence ID" value="NZ_VUMU01000001.1"/>
</dbReference>
<accession>A0A6L5YEY0</accession>
<gene>
    <name evidence="7" type="ORF">FYJ59_00750</name>
</gene>
<feature type="transmembrane region" description="Helical" evidence="5">
    <location>
        <begin position="363"/>
        <end position="382"/>
    </location>
</feature>
<feature type="transmembrane region" description="Helical" evidence="5">
    <location>
        <begin position="185"/>
        <end position="203"/>
    </location>
</feature>
<keyword evidence="8" id="KW-1185">Reference proteome</keyword>
<evidence type="ECO:0000313" key="8">
    <source>
        <dbReference type="Proteomes" id="UP000476055"/>
    </source>
</evidence>
<feature type="transmembrane region" description="Helical" evidence="5">
    <location>
        <begin position="277"/>
        <end position="301"/>
    </location>
</feature>
<dbReference type="Pfam" id="PF12698">
    <property type="entry name" value="ABC2_membrane_3"/>
    <property type="match status" value="1"/>
</dbReference>
<evidence type="ECO:0000259" key="6">
    <source>
        <dbReference type="Pfam" id="PF12698"/>
    </source>
</evidence>
<keyword evidence="3 5" id="KW-1133">Transmembrane helix</keyword>
<dbReference type="GO" id="GO:0016020">
    <property type="term" value="C:membrane"/>
    <property type="evidence" value="ECO:0007669"/>
    <property type="project" value="UniProtKB-SubCell"/>
</dbReference>
<protein>
    <submittedName>
        <fullName evidence="7">ABC transporter permease</fullName>
    </submittedName>
</protein>
<keyword evidence="2 5" id="KW-0812">Transmembrane</keyword>
<feature type="transmembrane region" description="Helical" evidence="5">
    <location>
        <begin position="308"/>
        <end position="328"/>
    </location>
</feature>
<evidence type="ECO:0000313" key="7">
    <source>
        <dbReference type="EMBL" id="MST56789.1"/>
    </source>
</evidence>
<reference evidence="7 8" key="1">
    <citation type="submission" date="2019-08" db="EMBL/GenBank/DDBJ databases">
        <title>In-depth cultivation of the pig gut microbiome towards novel bacterial diversity and tailored functional studies.</title>
        <authorList>
            <person name="Wylensek D."/>
            <person name="Hitch T.C.A."/>
            <person name="Clavel T."/>
        </authorList>
    </citation>
    <scope>NUCLEOTIDE SEQUENCE [LARGE SCALE GENOMIC DNA]</scope>
    <source>
        <strain evidence="7 8">WCA3-601-WT-6H</strain>
    </source>
</reference>
<organism evidence="7 8">
    <name type="scientific">Waltera intestinalis</name>
    <dbReference type="NCBI Taxonomy" id="2606635"/>
    <lineage>
        <taxon>Bacteria</taxon>
        <taxon>Bacillati</taxon>
        <taxon>Bacillota</taxon>
        <taxon>Clostridia</taxon>
        <taxon>Lachnospirales</taxon>
        <taxon>Lachnospiraceae</taxon>
        <taxon>Waltera</taxon>
    </lineage>
</organism>
<dbReference type="EMBL" id="VUMU01000001">
    <property type="protein sequence ID" value="MST56789.1"/>
    <property type="molecule type" value="Genomic_DNA"/>
</dbReference>
<proteinExistence type="predicted"/>
<evidence type="ECO:0000256" key="5">
    <source>
        <dbReference type="SAM" id="Phobius"/>
    </source>
</evidence>
<name>A0A6L5YEY0_9FIRM</name>
<comment type="subcellular location">
    <subcellularLocation>
        <location evidence="1">Membrane</location>
        <topology evidence="1">Multi-pass membrane protein</topology>
    </subcellularLocation>
</comment>
<dbReference type="InterPro" id="IPR013525">
    <property type="entry name" value="ABC2_TM"/>
</dbReference>
<sequence>MTNNTITVMKKELARFFGDRRLVITTLLLPGIMIYAVYSFLGSAMMKSILPEEAYVAKAYVVDMPESLREELRELKVDWQPADREQLTQMRQEIQDKQADGLVVFPVDFDQAVENYQVQSGKPAPNVEIYYNSAETESTHFYNEVSDILEAYETSISNKLDINAGDSVYYDCATSKDTTGQMFSMMMPLMLMMFLYSGCMSVAPESIAGEKERGTIATLLVTPMKRSSLALGKVFSLSIIALLAGCSSFIGTFAALPKMMGGELTGVDSSVYTPMDFAMLLLIILSTVMVLVSMIALVSAFAKSVKEAATTVSPFTIVVTFIGLSPMLSQGKEIPLYRYLIPVYNSVQCMNGIFSFSYQPVEILLTVIVNLCVAGVLVFGLTRAFQSEKVMFG</sequence>
<dbReference type="AlphaFoldDB" id="A0A6L5YEY0"/>
<keyword evidence="4 5" id="KW-0472">Membrane</keyword>
<evidence type="ECO:0000256" key="4">
    <source>
        <dbReference type="ARBA" id="ARBA00023136"/>
    </source>
</evidence>
<feature type="transmembrane region" description="Helical" evidence="5">
    <location>
        <begin position="21"/>
        <end position="41"/>
    </location>
</feature>
<dbReference type="PANTHER" id="PTHR43471">
    <property type="entry name" value="ABC TRANSPORTER PERMEASE"/>
    <property type="match status" value="1"/>
</dbReference>
<feature type="domain" description="ABC-2 type transporter transmembrane" evidence="6">
    <location>
        <begin position="21"/>
        <end position="381"/>
    </location>
</feature>
<dbReference type="Proteomes" id="UP000476055">
    <property type="component" value="Unassembled WGS sequence"/>
</dbReference>
<dbReference type="GO" id="GO:0140359">
    <property type="term" value="F:ABC-type transporter activity"/>
    <property type="evidence" value="ECO:0007669"/>
    <property type="project" value="InterPro"/>
</dbReference>